<evidence type="ECO:0000256" key="4">
    <source>
        <dbReference type="ARBA" id="ARBA00023242"/>
    </source>
</evidence>
<dbReference type="PRINTS" id="PR00320">
    <property type="entry name" value="GPROTEINBRPT"/>
</dbReference>
<dbReference type="Pfam" id="PF08513">
    <property type="entry name" value="LisH"/>
    <property type="match status" value="1"/>
</dbReference>
<proteinExistence type="predicted"/>
<dbReference type="InterPro" id="IPR045183">
    <property type="entry name" value="Ebi-like"/>
</dbReference>
<dbReference type="GO" id="GO:0000118">
    <property type="term" value="C:histone deacetylase complex"/>
    <property type="evidence" value="ECO:0007669"/>
    <property type="project" value="TreeGrafter"/>
</dbReference>
<dbReference type="GO" id="GO:0003714">
    <property type="term" value="F:transcription corepressor activity"/>
    <property type="evidence" value="ECO:0007669"/>
    <property type="project" value="InterPro"/>
</dbReference>
<feature type="repeat" description="WD" evidence="5">
    <location>
        <begin position="477"/>
        <end position="523"/>
    </location>
</feature>
<feature type="compositionally biased region" description="Polar residues" evidence="6">
    <location>
        <begin position="96"/>
        <end position="114"/>
    </location>
</feature>
<dbReference type="PANTHER" id="PTHR22846:SF2">
    <property type="entry name" value="F-BOX-LIKE_WD REPEAT-CONTAINING PROTEIN EBI"/>
    <property type="match status" value="1"/>
</dbReference>
<dbReference type="InterPro" id="IPR001680">
    <property type="entry name" value="WD40_rpt"/>
</dbReference>
<dbReference type="GO" id="GO:0006357">
    <property type="term" value="P:regulation of transcription by RNA polymerase II"/>
    <property type="evidence" value="ECO:0007669"/>
    <property type="project" value="TreeGrafter"/>
</dbReference>
<evidence type="ECO:0000256" key="2">
    <source>
        <dbReference type="ARBA" id="ARBA00022574"/>
    </source>
</evidence>
<keyword evidence="4" id="KW-0539">Nucleus</keyword>
<organism evidence="7 8">
    <name type="scientific">Macrolepiota fuliginosa MF-IS2</name>
    <dbReference type="NCBI Taxonomy" id="1400762"/>
    <lineage>
        <taxon>Eukaryota</taxon>
        <taxon>Fungi</taxon>
        <taxon>Dikarya</taxon>
        <taxon>Basidiomycota</taxon>
        <taxon>Agaricomycotina</taxon>
        <taxon>Agaricomycetes</taxon>
        <taxon>Agaricomycetidae</taxon>
        <taxon>Agaricales</taxon>
        <taxon>Agaricineae</taxon>
        <taxon>Agaricaceae</taxon>
        <taxon>Macrolepiota</taxon>
    </lineage>
</organism>
<evidence type="ECO:0000256" key="3">
    <source>
        <dbReference type="ARBA" id="ARBA00022737"/>
    </source>
</evidence>
<dbReference type="InterPro" id="IPR006594">
    <property type="entry name" value="LisH"/>
</dbReference>
<dbReference type="CDD" id="cd00200">
    <property type="entry name" value="WD40"/>
    <property type="match status" value="1"/>
</dbReference>
<feature type="compositionally biased region" description="Basic and acidic residues" evidence="6">
    <location>
        <begin position="180"/>
        <end position="189"/>
    </location>
</feature>
<dbReference type="InterPro" id="IPR015943">
    <property type="entry name" value="WD40/YVTN_repeat-like_dom_sf"/>
</dbReference>
<evidence type="ECO:0000313" key="8">
    <source>
        <dbReference type="Proteomes" id="UP000807342"/>
    </source>
</evidence>
<evidence type="ECO:0000313" key="7">
    <source>
        <dbReference type="EMBL" id="KAF9444599.1"/>
    </source>
</evidence>
<dbReference type="Gene3D" id="2.130.10.10">
    <property type="entry name" value="YVTN repeat-like/Quinoprotein amine dehydrogenase"/>
    <property type="match status" value="1"/>
</dbReference>
<keyword evidence="8" id="KW-1185">Reference proteome</keyword>
<feature type="compositionally biased region" description="Polar residues" evidence="6">
    <location>
        <begin position="127"/>
        <end position="161"/>
    </location>
</feature>
<dbReference type="PROSITE" id="PS50082">
    <property type="entry name" value="WD_REPEATS_2"/>
    <property type="match status" value="5"/>
</dbReference>
<dbReference type="PROSITE" id="PS50294">
    <property type="entry name" value="WD_REPEATS_REGION"/>
    <property type="match status" value="5"/>
</dbReference>
<dbReference type="AlphaFoldDB" id="A0A9P5X6J4"/>
<dbReference type="SMART" id="SM00320">
    <property type="entry name" value="WD40"/>
    <property type="match status" value="8"/>
</dbReference>
<feature type="repeat" description="WD" evidence="5">
    <location>
        <begin position="421"/>
        <end position="453"/>
    </location>
</feature>
<evidence type="ECO:0000256" key="6">
    <source>
        <dbReference type="SAM" id="MobiDB-lite"/>
    </source>
</evidence>
<reference evidence="7" key="1">
    <citation type="submission" date="2020-11" db="EMBL/GenBank/DDBJ databases">
        <authorList>
            <consortium name="DOE Joint Genome Institute"/>
            <person name="Ahrendt S."/>
            <person name="Riley R."/>
            <person name="Andreopoulos W."/>
            <person name="Labutti K."/>
            <person name="Pangilinan J."/>
            <person name="Ruiz-Duenas F.J."/>
            <person name="Barrasa J.M."/>
            <person name="Sanchez-Garcia M."/>
            <person name="Camarero S."/>
            <person name="Miyauchi S."/>
            <person name="Serrano A."/>
            <person name="Linde D."/>
            <person name="Babiker R."/>
            <person name="Drula E."/>
            <person name="Ayuso-Fernandez I."/>
            <person name="Pacheco R."/>
            <person name="Padilla G."/>
            <person name="Ferreira P."/>
            <person name="Barriuso J."/>
            <person name="Kellner H."/>
            <person name="Castanera R."/>
            <person name="Alfaro M."/>
            <person name="Ramirez L."/>
            <person name="Pisabarro A.G."/>
            <person name="Kuo A."/>
            <person name="Tritt A."/>
            <person name="Lipzen A."/>
            <person name="He G."/>
            <person name="Yan M."/>
            <person name="Ng V."/>
            <person name="Cullen D."/>
            <person name="Martin F."/>
            <person name="Rosso M.-N."/>
            <person name="Henrissat B."/>
            <person name="Hibbett D."/>
            <person name="Martinez A.T."/>
            <person name="Grigoriev I.V."/>
        </authorList>
    </citation>
    <scope>NUCLEOTIDE SEQUENCE</scope>
    <source>
        <strain evidence="7">MF-IS2</strain>
    </source>
</reference>
<sequence>METPPIRITADEINCLIYSYFKDSGFNHSAFALCTEGGLQKSAWFSKHIPRGELVDLLSKALLYLEVESHWRGDAMTTNCKNKFSLLEHHICSSDPSSSTVLKSPAISSVTSRSLPIPKPTADKTLPSEQGVSTPRDSQVRPISSETFYSTAPTPQMNGTLTPGEPTTKRKVSPIQIDGPAEKRAKREPDDMEVEASIQNTDNTRSTYDNGTDVLKRARTRINQGPLDDTTDPKAIMMLPGHRTEVFVCAFNPTKHTQLATGSKDAVVNLWSLPEPPASKDEFATWNGNPITINNYQKDVQGDLTALNWNPEGTLLAIGSYDSVLRILTSEGGAHFTHNQHRGPIFSVRFSQNGRWLLSASLDETTCLWDVKEKRLIRQYRCHQDCCLDAEWLDDTTFVTGGADGNIYVMKTDSPEPIKKFSGHTDEINQLKCNPSRTRLASCSDDNTTRIWKTDKIEADSDEIIPGLAASDQMVVLTGHTHSVSVIGWMPAHKPGTNELMATSSFDGTVRVWDTVAGKCTKILTDHKRPVYALAFSPDGKWLATGSGDGWLLIYWVKTWEKRWSWYAGHDKPGVFEIAWQMESGVNRLAVALECRQVAIIDASRIPALWDVEEAVNGAAQAVV</sequence>
<comment type="subcellular location">
    <subcellularLocation>
        <location evidence="1">Nucleus</location>
    </subcellularLocation>
</comment>
<comment type="caution">
    <text evidence="7">The sequence shown here is derived from an EMBL/GenBank/DDBJ whole genome shotgun (WGS) entry which is preliminary data.</text>
</comment>
<dbReference type="SUPFAM" id="SSF50978">
    <property type="entry name" value="WD40 repeat-like"/>
    <property type="match status" value="1"/>
</dbReference>
<feature type="repeat" description="WD" evidence="5">
    <location>
        <begin position="239"/>
        <end position="273"/>
    </location>
</feature>
<evidence type="ECO:0000256" key="5">
    <source>
        <dbReference type="PROSITE-ProRule" id="PRU00221"/>
    </source>
</evidence>
<dbReference type="SMART" id="SM00667">
    <property type="entry name" value="LisH"/>
    <property type="match status" value="1"/>
</dbReference>
<keyword evidence="2 5" id="KW-0853">WD repeat</keyword>
<feature type="repeat" description="WD" evidence="5">
    <location>
        <begin position="338"/>
        <end position="379"/>
    </location>
</feature>
<protein>
    <submittedName>
        <fullName evidence="7">WD40 repeat-like protein</fullName>
    </submittedName>
</protein>
<accession>A0A9P5X6J4</accession>
<dbReference type="Pfam" id="PF00400">
    <property type="entry name" value="WD40"/>
    <property type="match status" value="7"/>
</dbReference>
<keyword evidence="3" id="KW-0677">Repeat</keyword>
<dbReference type="InterPro" id="IPR036322">
    <property type="entry name" value="WD40_repeat_dom_sf"/>
</dbReference>
<dbReference type="Gene3D" id="1.20.960.30">
    <property type="match status" value="1"/>
</dbReference>
<gene>
    <name evidence="7" type="ORF">P691DRAFT_677308</name>
</gene>
<name>A0A9P5X6J4_9AGAR</name>
<dbReference type="InterPro" id="IPR019775">
    <property type="entry name" value="WD40_repeat_CS"/>
</dbReference>
<dbReference type="InterPro" id="IPR020472">
    <property type="entry name" value="WD40_PAC1"/>
</dbReference>
<feature type="region of interest" description="Disordered" evidence="6">
    <location>
        <begin position="96"/>
        <end position="194"/>
    </location>
</feature>
<dbReference type="PROSITE" id="PS00678">
    <property type="entry name" value="WD_REPEATS_1"/>
    <property type="match status" value="1"/>
</dbReference>
<dbReference type="EMBL" id="MU151362">
    <property type="protein sequence ID" value="KAF9444599.1"/>
    <property type="molecule type" value="Genomic_DNA"/>
</dbReference>
<dbReference type="PANTHER" id="PTHR22846">
    <property type="entry name" value="WD40 REPEAT PROTEIN"/>
    <property type="match status" value="1"/>
</dbReference>
<feature type="repeat" description="WD" evidence="5">
    <location>
        <begin position="524"/>
        <end position="555"/>
    </location>
</feature>
<dbReference type="Proteomes" id="UP000807342">
    <property type="component" value="Unassembled WGS sequence"/>
</dbReference>
<dbReference type="PROSITE" id="PS50896">
    <property type="entry name" value="LISH"/>
    <property type="match status" value="1"/>
</dbReference>
<dbReference type="OrthoDB" id="1367865at2759"/>
<evidence type="ECO:0000256" key="1">
    <source>
        <dbReference type="ARBA" id="ARBA00004123"/>
    </source>
</evidence>